<evidence type="ECO:0000259" key="1">
    <source>
        <dbReference type="PROSITE" id="PS50943"/>
    </source>
</evidence>
<comment type="caution">
    <text evidence="2">The sequence shown here is derived from an EMBL/GenBank/DDBJ whole genome shotgun (WGS) entry which is preliminary data.</text>
</comment>
<dbReference type="SMART" id="SM00530">
    <property type="entry name" value="HTH_XRE"/>
    <property type="match status" value="1"/>
</dbReference>
<dbReference type="CDD" id="cd00093">
    <property type="entry name" value="HTH_XRE"/>
    <property type="match status" value="1"/>
</dbReference>
<proteinExistence type="predicted"/>
<dbReference type="GO" id="GO:0003677">
    <property type="term" value="F:DNA binding"/>
    <property type="evidence" value="ECO:0007669"/>
    <property type="project" value="InterPro"/>
</dbReference>
<dbReference type="RefSeq" id="WP_021640329.1">
    <property type="nucleotide sequence ID" value="NZ_CANNOQ010000027.1"/>
</dbReference>
<gene>
    <name evidence="3" type="ORF">DWY69_08275</name>
    <name evidence="2" type="ORF">DXC51_14870</name>
</gene>
<dbReference type="SUPFAM" id="SSF47413">
    <property type="entry name" value="lambda repressor-like DNA-binding domains"/>
    <property type="match status" value="1"/>
</dbReference>
<evidence type="ECO:0000313" key="5">
    <source>
        <dbReference type="Proteomes" id="UP000261166"/>
    </source>
</evidence>
<reference evidence="2 5" key="1">
    <citation type="submission" date="2018-08" db="EMBL/GenBank/DDBJ databases">
        <title>A genome reference for cultivated species of the human gut microbiota.</title>
        <authorList>
            <person name="Zou Y."/>
            <person name="Xue W."/>
            <person name="Luo G."/>
        </authorList>
    </citation>
    <scope>NUCLEOTIDE SEQUENCE [LARGE SCALE GENOMIC DNA]</scope>
    <source>
        <strain evidence="3 5">AF26-4BH</strain>
        <strain evidence="2">TF05-5AC</strain>
    </source>
</reference>
<dbReference type="Gene3D" id="1.10.260.40">
    <property type="entry name" value="lambda repressor-like DNA-binding domains"/>
    <property type="match status" value="1"/>
</dbReference>
<sequence>MIHRLKEVRKELGFNQTDFAKHLGITQTAYSMIENGNRPLADKYVKVICSAFNVNENWFITGEGEMFLSSPYEKEFIDIFSRLAPETQQYLLLMAKELLKTQERLLESKDKQQAGGNGGGDLE</sequence>
<accession>A0A3E3I3A5</accession>
<dbReference type="OrthoDB" id="2735991at2"/>
<evidence type="ECO:0000313" key="4">
    <source>
        <dbReference type="Proteomes" id="UP000260812"/>
    </source>
</evidence>
<evidence type="ECO:0000313" key="3">
    <source>
        <dbReference type="EMBL" id="RGE72348.1"/>
    </source>
</evidence>
<dbReference type="Pfam" id="PF12844">
    <property type="entry name" value="HTH_19"/>
    <property type="match status" value="1"/>
</dbReference>
<dbReference type="Proteomes" id="UP000261166">
    <property type="component" value="Unassembled WGS sequence"/>
</dbReference>
<keyword evidence="4" id="KW-1185">Reference proteome</keyword>
<dbReference type="InterPro" id="IPR010982">
    <property type="entry name" value="Lambda_DNA-bd_dom_sf"/>
</dbReference>
<dbReference type="AlphaFoldDB" id="A0A3E3I3A5"/>
<organism evidence="2 4">
    <name type="scientific">Eisenbergiella massiliensis</name>
    <dbReference type="NCBI Taxonomy" id="1720294"/>
    <lineage>
        <taxon>Bacteria</taxon>
        <taxon>Bacillati</taxon>
        <taxon>Bacillota</taxon>
        <taxon>Clostridia</taxon>
        <taxon>Lachnospirales</taxon>
        <taxon>Lachnospiraceae</taxon>
        <taxon>Eisenbergiella</taxon>
    </lineage>
</organism>
<dbReference type="EMBL" id="QVLU01000006">
    <property type="protein sequence ID" value="RGE72348.1"/>
    <property type="molecule type" value="Genomic_DNA"/>
</dbReference>
<dbReference type="Proteomes" id="UP000260812">
    <property type="component" value="Unassembled WGS sequence"/>
</dbReference>
<dbReference type="EMBL" id="QVLV01000009">
    <property type="protein sequence ID" value="RGE59248.1"/>
    <property type="molecule type" value="Genomic_DNA"/>
</dbReference>
<feature type="domain" description="HTH cro/C1-type" evidence="1">
    <location>
        <begin position="5"/>
        <end position="59"/>
    </location>
</feature>
<protein>
    <submittedName>
        <fullName evidence="2">XRE family transcriptional regulator</fullName>
    </submittedName>
</protein>
<name>A0A3E3I3A5_9FIRM</name>
<evidence type="ECO:0000313" key="2">
    <source>
        <dbReference type="EMBL" id="RGE59248.1"/>
    </source>
</evidence>
<dbReference type="PROSITE" id="PS50943">
    <property type="entry name" value="HTH_CROC1"/>
    <property type="match status" value="1"/>
</dbReference>
<dbReference type="InterPro" id="IPR001387">
    <property type="entry name" value="Cro/C1-type_HTH"/>
</dbReference>
<dbReference type="GeneID" id="97988113"/>